<gene>
    <name evidence="1" type="ORF">ISREJYDI_CDS0047</name>
</gene>
<name>A0AAX4QMX0_9CAUD</name>
<keyword evidence="2" id="KW-1185">Reference proteome</keyword>
<sequence>MQQCHLLGRLCSQRRSRSLPEYHLLSGWLY</sequence>
<evidence type="ECO:0000313" key="2">
    <source>
        <dbReference type="Proteomes" id="UP001447006"/>
    </source>
</evidence>
<dbReference type="EMBL" id="PP551948">
    <property type="protein sequence ID" value="XAI98136.1"/>
    <property type="molecule type" value="Genomic_DNA"/>
</dbReference>
<protein>
    <submittedName>
        <fullName evidence="1">Uncharacterized protein</fullName>
    </submittedName>
</protein>
<dbReference type="Proteomes" id="UP001447006">
    <property type="component" value="Segment"/>
</dbReference>
<proteinExistence type="predicted"/>
<organism evidence="1 2">
    <name type="scientific">Pseudomonas phage UNO-G1W1</name>
    <dbReference type="NCBI Taxonomy" id="3136609"/>
    <lineage>
        <taxon>Viruses</taxon>
        <taxon>Duplodnaviria</taxon>
        <taxon>Heunggongvirae</taxon>
        <taxon>Uroviricota</taxon>
        <taxon>Caudoviricetes</taxon>
        <taxon>Vandenendeviridae</taxon>
        <taxon>Gorskivirinae</taxon>
        <taxon>Omahavirus</taxon>
        <taxon>Omahavirus UNOG1W1</taxon>
    </lineage>
</organism>
<evidence type="ECO:0000313" key="1">
    <source>
        <dbReference type="EMBL" id="XAI98136.1"/>
    </source>
</evidence>
<accession>A0AAX4QMX0</accession>
<reference evidence="1 2" key="1">
    <citation type="submission" date="2024-03" db="EMBL/GenBank/DDBJ databases">
        <title>Complete Genome Sequence of a Pseudomonas fluorescens Bacteriophage UNO-G1W1 isolated from freshwater ice in Nebraska.</title>
        <authorList>
            <person name="Neville A.J."/>
            <person name="Schulze T.T."/>
            <person name="Davis P.H."/>
        </authorList>
    </citation>
    <scope>NUCLEOTIDE SEQUENCE [LARGE SCALE GENOMIC DNA]</scope>
</reference>